<dbReference type="Pfam" id="PF04773">
    <property type="entry name" value="FecR"/>
    <property type="match status" value="1"/>
</dbReference>
<name>A0A518EQ41_9BACT</name>
<dbReference type="PANTHER" id="PTHR30273:SF2">
    <property type="entry name" value="PROTEIN FECR"/>
    <property type="match status" value="1"/>
</dbReference>
<dbReference type="PANTHER" id="PTHR30273">
    <property type="entry name" value="PERIPLASMIC SIGNAL SENSOR AND SIGMA FACTOR ACTIVATOR FECR-RELATED"/>
    <property type="match status" value="1"/>
</dbReference>
<gene>
    <name evidence="2" type="ORF">Poly30_17200</name>
</gene>
<evidence type="ECO:0000313" key="3">
    <source>
        <dbReference type="Proteomes" id="UP000320390"/>
    </source>
</evidence>
<dbReference type="EMBL" id="CP036434">
    <property type="protein sequence ID" value="QDV06213.1"/>
    <property type="molecule type" value="Genomic_DNA"/>
</dbReference>
<evidence type="ECO:0000259" key="1">
    <source>
        <dbReference type="Pfam" id="PF04773"/>
    </source>
</evidence>
<reference evidence="2 3" key="1">
    <citation type="submission" date="2019-02" db="EMBL/GenBank/DDBJ databases">
        <title>Deep-cultivation of Planctomycetes and their phenomic and genomic characterization uncovers novel biology.</title>
        <authorList>
            <person name="Wiegand S."/>
            <person name="Jogler M."/>
            <person name="Boedeker C."/>
            <person name="Pinto D."/>
            <person name="Vollmers J."/>
            <person name="Rivas-Marin E."/>
            <person name="Kohn T."/>
            <person name="Peeters S.H."/>
            <person name="Heuer A."/>
            <person name="Rast P."/>
            <person name="Oberbeckmann S."/>
            <person name="Bunk B."/>
            <person name="Jeske O."/>
            <person name="Meyerdierks A."/>
            <person name="Storesund J.E."/>
            <person name="Kallscheuer N."/>
            <person name="Luecker S."/>
            <person name="Lage O.M."/>
            <person name="Pohl T."/>
            <person name="Merkel B.J."/>
            <person name="Hornburger P."/>
            <person name="Mueller R.-W."/>
            <person name="Bruemmer F."/>
            <person name="Labrenz M."/>
            <person name="Spormann A.M."/>
            <person name="Op den Camp H."/>
            <person name="Overmann J."/>
            <person name="Amann R."/>
            <person name="Jetten M.S.M."/>
            <person name="Mascher T."/>
            <person name="Medema M.H."/>
            <person name="Devos D.P."/>
            <person name="Kaster A.-K."/>
            <person name="Ovreas L."/>
            <person name="Rohde M."/>
            <person name="Galperin M.Y."/>
            <person name="Jogler C."/>
        </authorList>
    </citation>
    <scope>NUCLEOTIDE SEQUENCE [LARGE SCALE GENOMIC DNA]</scope>
    <source>
        <strain evidence="2 3">Poly30</strain>
    </source>
</reference>
<dbReference type="AlphaFoldDB" id="A0A518EQ41"/>
<dbReference type="InterPro" id="IPR012373">
    <property type="entry name" value="Ferrdict_sens_TM"/>
</dbReference>
<dbReference type="GO" id="GO:0016989">
    <property type="term" value="F:sigma factor antagonist activity"/>
    <property type="evidence" value="ECO:0007669"/>
    <property type="project" value="TreeGrafter"/>
</dbReference>
<dbReference type="Gene3D" id="2.60.120.1440">
    <property type="match status" value="1"/>
</dbReference>
<protein>
    <submittedName>
        <fullName evidence="2">FecR protein</fullName>
    </submittedName>
</protein>
<dbReference type="RefSeq" id="WP_145196195.1">
    <property type="nucleotide sequence ID" value="NZ_CP036434.1"/>
</dbReference>
<proteinExistence type="predicted"/>
<accession>A0A518EQ41</accession>
<evidence type="ECO:0000313" key="2">
    <source>
        <dbReference type="EMBL" id="QDV06213.1"/>
    </source>
</evidence>
<dbReference type="InterPro" id="IPR006860">
    <property type="entry name" value="FecR"/>
</dbReference>
<keyword evidence="3" id="KW-1185">Reference proteome</keyword>
<organism evidence="2 3">
    <name type="scientific">Saltatorellus ferox</name>
    <dbReference type="NCBI Taxonomy" id="2528018"/>
    <lineage>
        <taxon>Bacteria</taxon>
        <taxon>Pseudomonadati</taxon>
        <taxon>Planctomycetota</taxon>
        <taxon>Planctomycetia</taxon>
        <taxon>Planctomycetia incertae sedis</taxon>
        <taxon>Saltatorellus</taxon>
    </lineage>
</organism>
<feature type="domain" description="FecR protein" evidence="1">
    <location>
        <begin position="177"/>
        <end position="269"/>
    </location>
</feature>
<dbReference type="Proteomes" id="UP000320390">
    <property type="component" value="Chromosome"/>
</dbReference>
<sequence length="319" mass="34076">MGRQPAGSGPIEFTRGGRASAEFQARVRARFLGGADAKLEDWTPESPRAEFRARLKDSFLAVEPTPVVVRRAPRVVHTRPTRTRWAAAGVFLAAAAAVLLFLRRGPEPIETVTGDERAVDARSVAAAESPGWSLDASSGDEATLLASVLVDGQAVASLADFVARMASAQRVESLDRAIRIRHEDSFVLELAADSVVRMDGWTDAPKAGQAQVLYLDLGGVRVATGPGFDAASPLVVETAHVRAEVMGTIFGVDVGSDYSCVCCLEGSVRTTALHGEHPSITIGSERTRVVLQDEQGLPMEAPLVEGHRDPLERLVGYWA</sequence>